<feature type="domain" description="DUF7905" evidence="2">
    <location>
        <begin position="406"/>
        <end position="690"/>
    </location>
</feature>
<evidence type="ECO:0000259" key="2">
    <source>
        <dbReference type="Pfam" id="PF25482"/>
    </source>
</evidence>
<gene>
    <name evidence="3" type="ORF">G6F64_000374</name>
</gene>
<evidence type="ECO:0000313" key="4">
    <source>
        <dbReference type="Proteomes" id="UP000716291"/>
    </source>
</evidence>
<dbReference type="AlphaFoldDB" id="A0A9P7BY39"/>
<feature type="region of interest" description="Disordered" evidence="1">
    <location>
        <begin position="77"/>
        <end position="109"/>
    </location>
</feature>
<keyword evidence="4" id="KW-1185">Reference proteome</keyword>
<proteinExistence type="predicted"/>
<feature type="compositionally biased region" description="Basic and acidic residues" evidence="1">
    <location>
        <begin position="389"/>
        <end position="398"/>
    </location>
</feature>
<dbReference type="EMBL" id="JAANQT010000022">
    <property type="protein sequence ID" value="KAG1315802.1"/>
    <property type="molecule type" value="Genomic_DNA"/>
</dbReference>
<comment type="caution">
    <text evidence="3">The sequence shown here is derived from an EMBL/GenBank/DDBJ whole genome shotgun (WGS) entry which is preliminary data.</text>
</comment>
<dbReference type="InterPro" id="IPR057227">
    <property type="entry name" value="DUF7905"/>
</dbReference>
<feature type="compositionally biased region" description="Low complexity" evidence="1">
    <location>
        <begin position="347"/>
        <end position="358"/>
    </location>
</feature>
<reference evidence="3" key="1">
    <citation type="journal article" date="2020" name="Microb. Genom.">
        <title>Genetic diversity of clinical and environmental Mucorales isolates obtained from an investigation of mucormycosis cases among solid organ transplant recipients.</title>
        <authorList>
            <person name="Nguyen M.H."/>
            <person name="Kaul D."/>
            <person name="Muto C."/>
            <person name="Cheng S.J."/>
            <person name="Richter R.A."/>
            <person name="Bruno V.M."/>
            <person name="Liu G."/>
            <person name="Beyhan S."/>
            <person name="Sundermann A.J."/>
            <person name="Mounaud S."/>
            <person name="Pasculle A.W."/>
            <person name="Nierman W.C."/>
            <person name="Driscoll E."/>
            <person name="Cumbie R."/>
            <person name="Clancy C.J."/>
            <person name="Dupont C.L."/>
        </authorList>
    </citation>
    <scope>NUCLEOTIDE SEQUENCE</scope>
    <source>
        <strain evidence="3">GL11</strain>
    </source>
</reference>
<evidence type="ECO:0000313" key="3">
    <source>
        <dbReference type="EMBL" id="KAG1315802.1"/>
    </source>
</evidence>
<sequence length="717" mass="81357">MTPANYTKWSPHIIELGKVMKTEIRYNFEDQCFEIKGRSQMACDDTVVKIVTKLLPRLHKEIDDKMMKGTYEDHETLSAMPSPIQPKASSASSPAVERPLTLDESREKKVKKEGREAYYYNETESDDSGEDKDTFIETFTFANNVRSPMKILLVPSVDGSKPIDCLSVIGNDTDTECRLINKKVNIVGTNKSSVKEALQRFKNLQTIYNRSKPPTSVVSCIHMPSETEFAIYFCSLDRFAHRAYVDLLRAGGPYCVLLSVLKDDKGDYQKPKDLLDVPAPPMSARIAWMQAQKKHSHQQRLEMSLEERMKRVDLKTDFGNTQYGIASDQRPLWTENKNYVQVSSMQTTPPCKPATSSAAPPPKSPQDNFPALPSTPRKAPPAKGSQRRVVRELPERSGRATPKTESYAGRLRQYNLHCMRTNLAEGLESVRGFKGGIKLSASLGKILWTNIKPETQKKIWMYQEVNDILMKEQGIRPVFNGLATKDSAVITKISKMLPPHHGISAYFEIHANARNQPLLPYKPVVLYMSQQAVDFKKIVVATNKITEVNWVSLDRKFDFQMNLETEALTRMDVKPYSTFLKKVSIHPHTRQITYENIPNFLQVSEMYLKNTTKIRLHFPFVVEITRVEKLPLIPQTSLGFNINKILGDTGKGEVWYTVELFYSAHDEVFKTNTDLPTGKFASWTVDNVLGADGDDNGPLVQFVRCLLLLTERSENAI</sequence>
<dbReference type="Pfam" id="PF25482">
    <property type="entry name" value="DUF7905"/>
    <property type="match status" value="1"/>
</dbReference>
<evidence type="ECO:0000256" key="1">
    <source>
        <dbReference type="SAM" id="MobiDB-lite"/>
    </source>
</evidence>
<name>A0A9P7BY39_RHIOR</name>
<protein>
    <recommendedName>
        <fullName evidence="2">DUF7905 domain-containing protein</fullName>
    </recommendedName>
</protein>
<organism evidence="3 4">
    <name type="scientific">Rhizopus oryzae</name>
    <name type="common">Mucormycosis agent</name>
    <name type="synonym">Rhizopus arrhizus var. delemar</name>
    <dbReference type="NCBI Taxonomy" id="64495"/>
    <lineage>
        <taxon>Eukaryota</taxon>
        <taxon>Fungi</taxon>
        <taxon>Fungi incertae sedis</taxon>
        <taxon>Mucoromycota</taxon>
        <taxon>Mucoromycotina</taxon>
        <taxon>Mucoromycetes</taxon>
        <taxon>Mucorales</taxon>
        <taxon>Mucorineae</taxon>
        <taxon>Rhizopodaceae</taxon>
        <taxon>Rhizopus</taxon>
    </lineage>
</organism>
<accession>A0A9P7BY39</accession>
<dbReference type="Proteomes" id="UP000716291">
    <property type="component" value="Unassembled WGS sequence"/>
</dbReference>
<feature type="region of interest" description="Disordered" evidence="1">
    <location>
        <begin position="344"/>
        <end position="406"/>
    </location>
</feature>